<gene>
    <name evidence="1" type="ordered locus">Ppha_2170</name>
</gene>
<dbReference type="Proteomes" id="UP000002724">
    <property type="component" value="Chromosome"/>
</dbReference>
<organism evidence="1 2">
    <name type="scientific">Pelodictyon phaeoclathratiforme (strain DSM 5477 / BU-1)</name>
    <dbReference type="NCBI Taxonomy" id="324925"/>
    <lineage>
        <taxon>Bacteria</taxon>
        <taxon>Pseudomonadati</taxon>
        <taxon>Chlorobiota</taxon>
        <taxon>Chlorobiia</taxon>
        <taxon>Chlorobiales</taxon>
        <taxon>Chlorobiaceae</taxon>
        <taxon>Chlorobium/Pelodictyon group</taxon>
        <taxon>Pelodictyon</taxon>
    </lineage>
</organism>
<evidence type="ECO:0000313" key="1">
    <source>
        <dbReference type="EMBL" id="ACF44373.1"/>
    </source>
</evidence>
<dbReference type="HOGENOM" id="CLU_3293887_0_0_10"/>
<keyword evidence="2" id="KW-1185">Reference proteome</keyword>
<evidence type="ECO:0000313" key="2">
    <source>
        <dbReference type="Proteomes" id="UP000002724"/>
    </source>
</evidence>
<proteinExistence type="predicted"/>
<name>B4SDK5_PELPB</name>
<dbReference type="STRING" id="324925.Ppha_2170"/>
<accession>B4SDK5</accession>
<dbReference type="EMBL" id="CP001110">
    <property type="protein sequence ID" value="ACF44373.1"/>
    <property type="molecule type" value="Genomic_DNA"/>
</dbReference>
<dbReference type="AlphaFoldDB" id="B4SDK5"/>
<protein>
    <submittedName>
        <fullName evidence="1">Uncharacterized protein</fullName>
    </submittedName>
</protein>
<sequence length="40" mass="4819">MGNILPGPAHSFQKKLYIDFHVKLYTPRFFTFGYYSQEYL</sequence>
<dbReference type="KEGG" id="pph:Ppha_2170"/>
<reference evidence="1 2" key="1">
    <citation type="submission" date="2008-06" db="EMBL/GenBank/DDBJ databases">
        <title>Complete sequence of Pelodictyon phaeoclathratiforme BU-1.</title>
        <authorList>
            <consortium name="US DOE Joint Genome Institute"/>
            <person name="Lucas S."/>
            <person name="Copeland A."/>
            <person name="Lapidus A."/>
            <person name="Glavina del Rio T."/>
            <person name="Dalin E."/>
            <person name="Tice H."/>
            <person name="Bruce D."/>
            <person name="Goodwin L."/>
            <person name="Pitluck S."/>
            <person name="Schmutz J."/>
            <person name="Larimer F."/>
            <person name="Land M."/>
            <person name="Hauser L."/>
            <person name="Kyrpides N."/>
            <person name="Mikhailova N."/>
            <person name="Liu Z."/>
            <person name="Li T."/>
            <person name="Zhao F."/>
            <person name="Overmann J."/>
            <person name="Bryant D.A."/>
            <person name="Richardson P."/>
        </authorList>
    </citation>
    <scope>NUCLEOTIDE SEQUENCE [LARGE SCALE GENOMIC DNA]</scope>
    <source>
        <strain evidence="2">DSM 5477 / BU-1</strain>
    </source>
</reference>